<dbReference type="SMART" id="SM00365">
    <property type="entry name" value="LRR_SD22"/>
    <property type="match status" value="13"/>
</dbReference>
<dbReference type="Gene3D" id="3.80.10.10">
    <property type="entry name" value="Ribonuclease Inhibitor"/>
    <property type="match status" value="6"/>
</dbReference>
<keyword evidence="1" id="KW-0433">Leucine-rich repeat</keyword>
<gene>
    <name evidence="3" type="ORF">HINF_LOCUS54035</name>
    <name evidence="4" type="ORF">HINF_LOCUS63685</name>
</gene>
<evidence type="ECO:0000313" key="4">
    <source>
        <dbReference type="EMBL" id="CAL6087517.1"/>
    </source>
</evidence>
<dbReference type="InterPro" id="IPR050836">
    <property type="entry name" value="SDS22/Internalin_LRR"/>
</dbReference>
<reference evidence="4 5" key="2">
    <citation type="submission" date="2024-07" db="EMBL/GenBank/DDBJ databases">
        <authorList>
            <person name="Akdeniz Z."/>
        </authorList>
    </citation>
    <scope>NUCLEOTIDE SEQUENCE [LARGE SCALE GENOMIC DNA]</scope>
</reference>
<dbReference type="AlphaFoldDB" id="A0AA86QXH9"/>
<dbReference type="EMBL" id="CATOUU010001006">
    <property type="protein sequence ID" value="CAI9966390.1"/>
    <property type="molecule type" value="Genomic_DNA"/>
</dbReference>
<evidence type="ECO:0000256" key="1">
    <source>
        <dbReference type="ARBA" id="ARBA00022614"/>
    </source>
</evidence>
<reference evidence="3" key="1">
    <citation type="submission" date="2023-06" db="EMBL/GenBank/DDBJ databases">
        <authorList>
            <person name="Kurt Z."/>
        </authorList>
    </citation>
    <scope>NUCLEOTIDE SEQUENCE</scope>
</reference>
<accession>A0AA86QXH9</accession>
<dbReference type="PROSITE" id="PS51450">
    <property type="entry name" value="LRR"/>
    <property type="match status" value="11"/>
</dbReference>
<evidence type="ECO:0000313" key="3">
    <source>
        <dbReference type="EMBL" id="CAI9966390.1"/>
    </source>
</evidence>
<dbReference type="PANTHER" id="PTHR46652">
    <property type="entry name" value="LEUCINE-RICH REPEAT AND IQ DOMAIN-CONTAINING PROTEIN 1-RELATED"/>
    <property type="match status" value="1"/>
</dbReference>
<dbReference type="InterPro" id="IPR032675">
    <property type="entry name" value="LRR_dom_sf"/>
</dbReference>
<keyword evidence="2" id="KW-0677">Repeat</keyword>
<dbReference type="SUPFAM" id="SSF52058">
    <property type="entry name" value="L domain-like"/>
    <property type="match status" value="3"/>
</dbReference>
<dbReference type="InterPro" id="IPR001611">
    <property type="entry name" value="Leu-rich_rpt"/>
</dbReference>
<dbReference type="Proteomes" id="UP001642409">
    <property type="component" value="Unassembled WGS sequence"/>
</dbReference>
<evidence type="ECO:0000256" key="2">
    <source>
        <dbReference type="ARBA" id="ARBA00022737"/>
    </source>
</evidence>
<sequence>MQQNMFCCIPSDKNSEEQSIQLVDQLENNIYYPNINLLPVNITRLIASNCSLQEISGLKVLKSLSYLDISKNMINDISDLSYLCSINYLNISCNQIIFIDSLIDLKFLETLITHQNKIQDFEPLSKHSNFNINWISVQNKITENDIQNYLGFQYNMNEVEQLMNTINSKKKNCFNDPMLQKYVSQVRDKSLTIRSDQSLQSIKFTQYMQIESLYVFQCNNIKFEEVPNTVKKLVINQCQLENITGLEKMNQLIELSLRGNRLTQIGELAQIQNLKCIDLAQNYLTSLENIEQLTQLVDINLNHNQLTNIHQLKSMKQLTSVNISCNKIEDCINLEGLVNIISLNLSNNELQFINFVKHMKRLKNLDFSFNKISNIDVLQQLPQIIDLRIDGNYISSFKALDKIQNKQLNWYLTEQKSQITDQSIQILQNYKSTPDNEKCDIVNSNDITQLGFVDVLKPRELFITESPNISFENGPFTPVKISAIKCNLHKITDIFQLTQVTDLDLSFNSIRDICELEELTNLKSLNLQDNDIYRIQALQSLQGLLYLNLRNNKIVLASPLNEMQNTEILVENNLIVDQQHMSQEIPNTQHYQNYLGPNSTQEQADELNMYYQSKYELLETYKQIVNNNSLTINYNYQLQQFAFVDELNVKILNIQDCTNIKCIQIFQHLKMNELYMVDNYPEIRTVCAPIKLISLTITNSMLTNVIGFELMKQLQYLDLRDNCIISIQQLQNLTNLKTVIIDNNYIQDIGILTTLPYYNSEWIQHQKEPADQDYINYLTQSNSNQSLKDLKDRLSQKQIRSDQLIQQFPVQYDIDMINKYKPAVGNYVIIYSDIQLKNIKFVEQLKACSLKICNCINVQLSRTPSNIISLTIINSKLTNIVGLDKMKQLKFLDLRDNSIILLEQSIRNLENLKTVLIDNNFIQNLEILTLLPNYRSQWIYYQRVPTDFDYLNYIKQTNTQLSVSELKSSLSDQSLRSEQLIKQYPFSYDQEMKTKYKNAVTNSSTGYQLIINYDPDLRDLRFVEDLKVTNLQIRNCENVSLLRAPASLSMLVVNNSNLRSIRGIERLHHLIYLELENNNIININPLLELSRIEKLYLRKNKIANVQIIEFQQKQGQYKNRCEIGAQTEPTEQELNDAW</sequence>
<dbReference type="Pfam" id="PF12799">
    <property type="entry name" value="LRR_4"/>
    <property type="match status" value="1"/>
</dbReference>
<dbReference type="PANTHER" id="PTHR46652:SF8">
    <property type="entry name" value="LEUCINE RICH REPEAT CONTAINING 23"/>
    <property type="match status" value="1"/>
</dbReference>
<dbReference type="EMBL" id="CAXDID020000401">
    <property type="protein sequence ID" value="CAL6087517.1"/>
    <property type="molecule type" value="Genomic_DNA"/>
</dbReference>
<organism evidence="3">
    <name type="scientific">Hexamita inflata</name>
    <dbReference type="NCBI Taxonomy" id="28002"/>
    <lineage>
        <taxon>Eukaryota</taxon>
        <taxon>Metamonada</taxon>
        <taxon>Diplomonadida</taxon>
        <taxon>Hexamitidae</taxon>
        <taxon>Hexamitinae</taxon>
        <taxon>Hexamita</taxon>
    </lineage>
</organism>
<name>A0AA86QXH9_9EUKA</name>
<evidence type="ECO:0000313" key="5">
    <source>
        <dbReference type="Proteomes" id="UP001642409"/>
    </source>
</evidence>
<dbReference type="SMART" id="SM00369">
    <property type="entry name" value="LRR_TYP"/>
    <property type="match status" value="11"/>
</dbReference>
<proteinExistence type="predicted"/>
<protein>
    <submittedName>
        <fullName evidence="3">Leucine-rich repeat domain-containing protein</fullName>
    </submittedName>
    <submittedName>
        <fullName evidence="4">Leucine-rich_repeat domain-containing protein</fullName>
    </submittedName>
</protein>
<dbReference type="InterPro" id="IPR025875">
    <property type="entry name" value="Leu-rich_rpt_4"/>
</dbReference>
<keyword evidence="5" id="KW-1185">Reference proteome</keyword>
<comment type="caution">
    <text evidence="3">The sequence shown here is derived from an EMBL/GenBank/DDBJ whole genome shotgun (WGS) entry which is preliminary data.</text>
</comment>
<dbReference type="InterPro" id="IPR003591">
    <property type="entry name" value="Leu-rich_rpt_typical-subtyp"/>
</dbReference>